<evidence type="ECO:0000259" key="1">
    <source>
        <dbReference type="Pfam" id="PF01266"/>
    </source>
</evidence>
<dbReference type="Pfam" id="PF01266">
    <property type="entry name" value="DAO"/>
    <property type="match status" value="1"/>
</dbReference>
<dbReference type="InterPro" id="IPR036188">
    <property type="entry name" value="FAD/NAD-bd_sf"/>
</dbReference>
<dbReference type="PANTHER" id="PTHR43734:SF1">
    <property type="entry name" value="PHYTOENE DESATURASE"/>
    <property type="match status" value="1"/>
</dbReference>
<dbReference type="Gene3D" id="3.50.50.60">
    <property type="entry name" value="FAD/NAD(P)-binding domain"/>
    <property type="match status" value="1"/>
</dbReference>
<proteinExistence type="predicted"/>
<dbReference type="Proteomes" id="UP000326979">
    <property type="component" value="Unassembled WGS sequence"/>
</dbReference>
<feature type="domain" description="FAD dependent oxidoreductase" evidence="1">
    <location>
        <begin position="10"/>
        <end position="44"/>
    </location>
</feature>
<feature type="non-terminal residue" evidence="2">
    <location>
        <position position="44"/>
    </location>
</feature>
<protein>
    <submittedName>
        <fullName evidence="2">FAD-dependent oxidoreductase</fullName>
    </submittedName>
</protein>
<keyword evidence="3" id="KW-1185">Reference proteome</keyword>
<dbReference type="EMBL" id="VJZE01000075">
    <property type="protein sequence ID" value="MPY40968.1"/>
    <property type="molecule type" value="Genomic_DNA"/>
</dbReference>
<reference evidence="2 3" key="1">
    <citation type="submission" date="2019-07" db="EMBL/GenBank/DDBJ databases">
        <title>New species of Amycolatopsis and Streptomyces.</title>
        <authorList>
            <person name="Duangmal K."/>
            <person name="Teo W.F.A."/>
            <person name="Lipun K."/>
        </authorList>
    </citation>
    <scope>NUCLEOTIDE SEQUENCE [LARGE SCALE GENOMIC DNA]</scope>
    <source>
        <strain evidence="2 3">TISTR 2346</strain>
    </source>
</reference>
<accession>A0A5N8W3R6</accession>
<comment type="caution">
    <text evidence="2">The sequence shown here is derived from an EMBL/GenBank/DDBJ whole genome shotgun (WGS) entry which is preliminary data.</text>
</comment>
<dbReference type="PRINTS" id="PR00419">
    <property type="entry name" value="ADXRDTASE"/>
</dbReference>
<gene>
    <name evidence="2" type="ORF">FNH04_13960</name>
</gene>
<evidence type="ECO:0000313" key="2">
    <source>
        <dbReference type="EMBL" id="MPY40968.1"/>
    </source>
</evidence>
<organism evidence="2 3">
    <name type="scientific">Streptomyces phyllanthi</name>
    <dbReference type="NCBI Taxonomy" id="1803180"/>
    <lineage>
        <taxon>Bacteria</taxon>
        <taxon>Bacillati</taxon>
        <taxon>Actinomycetota</taxon>
        <taxon>Actinomycetes</taxon>
        <taxon>Kitasatosporales</taxon>
        <taxon>Streptomycetaceae</taxon>
        <taxon>Streptomyces</taxon>
    </lineage>
</organism>
<dbReference type="PANTHER" id="PTHR43734">
    <property type="entry name" value="PHYTOENE DESATURASE"/>
    <property type="match status" value="1"/>
</dbReference>
<sequence length="44" mass="4440">MRTVQGPTQRVVIVGAGLGGLSAALRLAAAGREVTVVEREPVPG</sequence>
<dbReference type="InterPro" id="IPR006076">
    <property type="entry name" value="FAD-dep_OxRdtase"/>
</dbReference>
<dbReference type="AlphaFoldDB" id="A0A5N8W3R6"/>
<dbReference type="SUPFAM" id="SSF51971">
    <property type="entry name" value="Nucleotide-binding domain"/>
    <property type="match status" value="1"/>
</dbReference>
<name>A0A5N8W3R6_9ACTN</name>
<evidence type="ECO:0000313" key="3">
    <source>
        <dbReference type="Proteomes" id="UP000326979"/>
    </source>
</evidence>